<dbReference type="EMBL" id="PUHZ01000014">
    <property type="protein sequence ID" value="PQO45565.1"/>
    <property type="molecule type" value="Genomic_DNA"/>
</dbReference>
<name>A0A2S8GMA1_9BACT</name>
<gene>
    <name evidence="1" type="ORF">C5Y93_14075</name>
</gene>
<proteinExistence type="predicted"/>
<sequence length="78" mass="9572">MKLRPQISLRTLLIVVTCLFLLLPWVKQQVDEYQRRRSHQRREQAIRRVGERAYKYRITSVNVRMQAWGFNKTRLDQE</sequence>
<evidence type="ECO:0000313" key="1">
    <source>
        <dbReference type="EMBL" id="PQO45565.1"/>
    </source>
</evidence>
<accession>A0A2S8GMA1</accession>
<organism evidence="1 2">
    <name type="scientific">Blastopirellula marina</name>
    <dbReference type="NCBI Taxonomy" id="124"/>
    <lineage>
        <taxon>Bacteria</taxon>
        <taxon>Pseudomonadati</taxon>
        <taxon>Planctomycetota</taxon>
        <taxon>Planctomycetia</taxon>
        <taxon>Pirellulales</taxon>
        <taxon>Pirellulaceae</taxon>
        <taxon>Blastopirellula</taxon>
    </lineage>
</organism>
<reference evidence="1 2" key="1">
    <citation type="submission" date="2018-02" db="EMBL/GenBank/DDBJ databases">
        <title>Comparative genomes isolates from brazilian mangrove.</title>
        <authorList>
            <person name="Araujo J.E."/>
            <person name="Taketani R.G."/>
            <person name="Silva M.C.P."/>
            <person name="Loureco M.V."/>
            <person name="Andreote F.D."/>
        </authorList>
    </citation>
    <scope>NUCLEOTIDE SEQUENCE [LARGE SCALE GENOMIC DNA]</scope>
    <source>
        <strain evidence="1 2">Nap-Phe MGV</strain>
    </source>
</reference>
<protein>
    <submittedName>
        <fullName evidence="1">Uncharacterized protein</fullName>
    </submittedName>
</protein>
<dbReference type="Proteomes" id="UP000237819">
    <property type="component" value="Unassembled WGS sequence"/>
</dbReference>
<evidence type="ECO:0000313" key="2">
    <source>
        <dbReference type="Proteomes" id="UP000237819"/>
    </source>
</evidence>
<dbReference type="AlphaFoldDB" id="A0A2S8GMA1"/>
<comment type="caution">
    <text evidence="1">The sequence shown here is derived from an EMBL/GenBank/DDBJ whole genome shotgun (WGS) entry which is preliminary data.</text>
</comment>